<comment type="caution">
    <text evidence="4">The sequence shown here is derived from an EMBL/GenBank/DDBJ whole genome shotgun (WGS) entry which is preliminary data.</text>
</comment>
<name>A0A948RYM0_UNCEI</name>
<dbReference type="Gene3D" id="1.25.40.10">
    <property type="entry name" value="Tetratricopeptide repeat domain"/>
    <property type="match status" value="3"/>
</dbReference>
<protein>
    <submittedName>
        <fullName evidence="4">CHAT domain-containing protein</fullName>
    </submittedName>
</protein>
<dbReference type="SMART" id="SM00028">
    <property type="entry name" value="TPR"/>
    <property type="match status" value="7"/>
</dbReference>
<evidence type="ECO:0000313" key="5">
    <source>
        <dbReference type="Proteomes" id="UP000777784"/>
    </source>
</evidence>
<gene>
    <name evidence="4" type="ORF">KJ970_20170</name>
</gene>
<reference evidence="4" key="1">
    <citation type="submission" date="2021-05" db="EMBL/GenBank/DDBJ databases">
        <title>Energy efficiency and biological interactions define the core microbiome of deep oligotrophic groundwater.</title>
        <authorList>
            <person name="Mehrshad M."/>
            <person name="Lopez-Fernandez M."/>
            <person name="Bell E."/>
            <person name="Bernier-Latmani R."/>
            <person name="Bertilsson S."/>
            <person name="Dopson M."/>
        </authorList>
    </citation>
    <scope>NUCLEOTIDE SEQUENCE</scope>
    <source>
        <strain evidence="4">Modern_marine.mb.64</strain>
    </source>
</reference>
<organism evidence="4 5">
    <name type="scientific">Eiseniibacteriota bacterium</name>
    <dbReference type="NCBI Taxonomy" id="2212470"/>
    <lineage>
        <taxon>Bacteria</taxon>
        <taxon>Candidatus Eiseniibacteriota</taxon>
    </lineage>
</organism>
<evidence type="ECO:0000313" key="4">
    <source>
        <dbReference type="EMBL" id="MBU2693240.1"/>
    </source>
</evidence>
<dbReference type="SUPFAM" id="SSF48452">
    <property type="entry name" value="TPR-like"/>
    <property type="match status" value="3"/>
</dbReference>
<dbReference type="InterPro" id="IPR024983">
    <property type="entry name" value="CHAT_dom"/>
</dbReference>
<dbReference type="PANTHER" id="PTHR45641">
    <property type="entry name" value="TETRATRICOPEPTIDE REPEAT PROTEIN (AFU_ORTHOLOGUE AFUA_6G03870)"/>
    <property type="match status" value="1"/>
</dbReference>
<dbReference type="Pfam" id="PF13424">
    <property type="entry name" value="TPR_12"/>
    <property type="match status" value="4"/>
</dbReference>
<dbReference type="Pfam" id="PF12770">
    <property type="entry name" value="CHAT"/>
    <property type="match status" value="1"/>
</dbReference>
<evidence type="ECO:0000259" key="3">
    <source>
        <dbReference type="Pfam" id="PF12770"/>
    </source>
</evidence>
<dbReference type="PANTHER" id="PTHR45641:SF19">
    <property type="entry name" value="NEPHROCYSTIN-3"/>
    <property type="match status" value="1"/>
</dbReference>
<dbReference type="Proteomes" id="UP000777784">
    <property type="component" value="Unassembled WGS sequence"/>
</dbReference>
<evidence type="ECO:0000256" key="2">
    <source>
        <dbReference type="ARBA" id="ARBA00022803"/>
    </source>
</evidence>
<sequence>MRYGSTWVSLLLLLCGLYAPCSISISYADEESTGNAGRTQDPDSLIKGIAGLRVDARYDEALIQARELTRLLADDPAAKPWRKIDAEWLLKTLEQITTLSKEDQEELSEADGLVTDIEDYWSGGEYAKGVTAAERQLQIYRRHFGDAHPEIARSLNRLALCLFDLGDHARAEEFYHEALNMSVELLGREHPDVAEVDSNLGWLAYIQTDYRQAEQFHLEALTLRREVFGEEHDRTAMSLSDLAAVYWREGDFAKAEPLLRDAVAKCRKRVGNEHEDTATLLYNLACLLMDQGDYSAAESLYRETLAIRRKQMGEDSPRVASCLKALATLLYRKGDYEAGEPILQEALEMNRRRLGEDHLEIASNRKSLASFRRQKGDYGGAIELLNLAIPSLVRILGEEHPKVAAAYDALGCCLGSQHRYAEAEVDFARALEMFRKLLGEEHPKVAMVLNDMAINDLAQGRYQEAETAFKQAADVFETARLRAGEGLTRARFQESPYTRLAATRLRLGDPMGAWRAAERGLGRALADLLIATGQRTLTPFEIATQDSLNGELGRLERQLEALGKTCETDSTGEKLGEFNEKRTQLLYTEAAWSAFQRGIASRYPVTEGQVFPLERIQRGLDDETAILGWLHTEMEEKTFDSWGYLIRHSGPVTWIEIKGADDVVDPKEPTAFDFHEALIIAASWPFRVTEVERIEADAQAICERWIDPFSECLTDIKNLVIIPTGPMLGIPIEALKDHGGRFIGDRYAVSYAPSATIYTWLQEMGKRNSDRPSHKALLVGDPPFTLDQLAAMENQEKEPVYFSVRDIPVDLPVLRGMLAGNQEALASLPRLPGTREEVKRVASVLPDAMTLIGPDATEQEIVDLASSGALGEFDLLHFATHTLMDDEQPERSALVLSLVNLPDPLETTMEGKRIYDGLVTLEEIVREWDLEADLVVLSGCQTALGGKMAGEGFIGLAYAVLQAGARSVLVSLWRVEDTATSLLMGRFYENLTNSQRHRDISGKNLPMNKAEALGEAKQWLRNMTDAEGVRPFQHPTYWSSFILIGER</sequence>
<keyword evidence="2" id="KW-0802">TPR repeat</keyword>
<keyword evidence="1" id="KW-0677">Repeat</keyword>
<dbReference type="AlphaFoldDB" id="A0A948RYM0"/>
<dbReference type="EMBL" id="JAHJDP010000117">
    <property type="protein sequence ID" value="MBU2693240.1"/>
    <property type="molecule type" value="Genomic_DNA"/>
</dbReference>
<dbReference type="InterPro" id="IPR011990">
    <property type="entry name" value="TPR-like_helical_dom_sf"/>
</dbReference>
<feature type="domain" description="CHAT" evidence="3">
    <location>
        <begin position="697"/>
        <end position="1046"/>
    </location>
</feature>
<evidence type="ECO:0000256" key="1">
    <source>
        <dbReference type="ARBA" id="ARBA00022737"/>
    </source>
</evidence>
<accession>A0A948RYM0</accession>
<dbReference type="InterPro" id="IPR019734">
    <property type="entry name" value="TPR_rpt"/>
</dbReference>
<proteinExistence type="predicted"/>